<name>S3BV17_OPHP1</name>
<dbReference type="InterPro" id="IPR003615">
    <property type="entry name" value="HNH_nuc"/>
</dbReference>
<feature type="region of interest" description="Disordered" evidence="1">
    <location>
        <begin position="187"/>
        <end position="241"/>
    </location>
</feature>
<dbReference type="AlphaFoldDB" id="S3BV17"/>
<gene>
    <name evidence="3" type="ORF">F503_01351</name>
</gene>
<accession>S3BV17</accession>
<dbReference type="HOGENOM" id="CLU_534285_0_0_1"/>
<evidence type="ECO:0000256" key="1">
    <source>
        <dbReference type="SAM" id="MobiDB-lite"/>
    </source>
</evidence>
<sequence length="510" mass="55325">MQYANDQRHAGGKKTRPGAHYRTTKMNNPTRAEFLQEMGHLFDNRRATANQLLKAARTDDPRTAPIADNVTDVEKRKKLWHKLHDACAATDYFLPVISFAIFLICPLDRLQSAVDRATAEIGSIVPGRFIALPLAVLRSFLAKGGGPSGTPRSTAPNTPTAVVAPAAISSSLSISSPLAETALVADSVPASGPSNPKRKASDNPPSTPPAKKKTGAPLPSPLPAAHTPTSDRRSRSAASAAYQRDGHKCILTGYGLPDAAHIFPFSGNKDTVSRNRMLEFLECYWGPEATAVWRAKCEDANVTESPQNILCLGKHMHALWGSARFGLKPLRDERAVAQNEVWVQFHWLRQGLFKPTDFVSTDAPDQQMDVLAGRNAERCDGFATSGSDSHRDSRGCNGTLAHRESGILIETGQVFVIRAEDPRDLPSLDLLELQWHLVRLAAISGAADVFDENGEYDGTNPGAYVVRDALLAIGYAWGADELGWGDDPQQYQSDIEPLDSEDNDTTNTAS</sequence>
<reference evidence="3 4" key="1">
    <citation type="journal article" date="2013" name="BMC Genomics">
        <title>The genome and transcriptome of the pine saprophyte Ophiostoma piceae, and a comparison with the bark beetle-associated pine pathogen Grosmannia clavigera.</title>
        <authorList>
            <person name="Haridas S."/>
            <person name="Wang Y."/>
            <person name="Lim L."/>
            <person name="Massoumi Alamouti S."/>
            <person name="Jackman S."/>
            <person name="Docking R."/>
            <person name="Robertson G."/>
            <person name="Birol I."/>
            <person name="Bohlmann J."/>
            <person name="Breuil C."/>
        </authorList>
    </citation>
    <scope>NUCLEOTIDE SEQUENCE [LARGE SCALE GENOMIC DNA]</scope>
    <source>
        <strain evidence="3 4">UAMH 11346</strain>
    </source>
</reference>
<dbReference type="Pfam" id="PF13391">
    <property type="entry name" value="HNH_2"/>
    <property type="match status" value="1"/>
</dbReference>
<organism evidence="3 4">
    <name type="scientific">Ophiostoma piceae (strain UAMH 11346)</name>
    <name type="common">Sap stain fungus</name>
    <dbReference type="NCBI Taxonomy" id="1262450"/>
    <lineage>
        <taxon>Eukaryota</taxon>
        <taxon>Fungi</taxon>
        <taxon>Dikarya</taxon>
        <taxon>Ascomycota</taxon>
        <taxon>Pezizomycotina</taxon>
        <taxon>Sordariomycetes</taxon>
        <taxon>Sordariomycetidae</taxon>
        <taxon>Ophiostomatales</taxon>
        <taxon>Ophiostomataceae</taxon>
        <taxon>Ophiostoma</taxon>
    </lineage>
</organism>
<dbReference type="OrthoDB" id="5416097at2759"/>
<dbReference type="eggNOG" id="ENOG502RMC9">
    <property type="taxonomic scope" value="Eukaryota"/>
</dbReference>
<feature type="compositionally biased region" description="Basic residues" evidence="1">
    <location>
        <begin position="10"/>
        <end position="23"/>
    </location>
</feature>
<feature type="region of interest" description="Disordered" evidence="1">
    <location>
        <begin position="486"/>
        <end position="510"/>
    </location>
</feature>
<evidence type="ECO:0000313" key="3">
    <source>
        <dbReference type="EMBL" id="EPE04347.1"/>
    </source>
</evidence>
<dbReference type="VEuPathDB" id="FungiDB:F503_01351"/>
<feature type="region of interest" description="Disordered" evidence="1">
    <location>
        <begin position="1"/>
        <end position="24"/>
    </location>
</feature>
<evidence type="ECO:0000259" key="2">
    <source>
        <dbReference type="Pfam" id="PF13391"/>
    </source>
</evidence>
<proteinExistence type="predicted"/>
<feature type="domain" description="HNH nuclease" evidence="2">
    <location>
        <begin position="249"/>
        <end position="327"/>
    </location>
</feature>
<keyword evidence="4" id="KW-1185">Reference proteome</keyword>
<evidence type="ECO:0000313" key="4">
    <source>
        <dbReference type="Proteomes" id="UP000016923"/>
    </source>
</evidence>
<protein>
    <recommendedName>
        <fullName evidence="2">HNH nuclease domain-containing protein</fullName>
    </recommendedName>
</protein>
<dbReference type="EMBL" id="KE148161">
    <property type="protein sequence ID" value="EPE04347.1"/>
    <property type="molecule type" value="Genomic_DNA"/>
</dbReference>
<dbReference type="Proteomes" id="UP000016923">
    <property type="component" value="Unassembled WGS sequence"/>
</dbReference>